<dbReference type="GO" id="GO:0003839">
    <property type="term" value="F:gamma-glutamylcyclotransferase activity"/>
    <property type="evidence" value="ECO:0007669"/>
    <property type="project" value="UniProtKB-EC"/>
</dbReference>
<dbReference type="Gene3D" id="3.10.490.10">
    <property type="entry name" value="Gamma-glutamyl cyclotransferase-like"/>
    <property type="match status" value="1"/>
</dbReference>
<dbReference type="Pfam" id="PF13772">
    <property type="entry name" value="AIG2_2"/>
    <property type="match status" value="1"/>
</dbReference>
<keyword evidence="7" id="KW-1185">Reference proteome</keyword>
<evidence type="ECO:0000256" key="5">
    <source>
        <dbReference type="SAM" id="MobiDB-lite"/>
    </source>
</evidence>
<feature type="active site" description="Proton acceptor" evidence="3">
    <location>
        <position position="99"/>
    </location>
</feature>
<gene>
    <name evidence="6" type="ORF">MKZ38_000479</name>
</gene>
<evidence type="ECO:0000256" key="4">
    <source>
        <dbReference type="PIRSR" id="PIRSR617939-2"/>
    </source>
</evidence>
<proteinExistence type="predicted"/>
<dbReference type="PANTHER" id="PTHR12935">
    <property type="entry name" value="GAMMA-GLUTAMYLCYCLOTRANSFERASE"/>
    <property type="match status" value="1"/>
</dbReference>
<dbReference type="Proteomes" id="UP001201980">
    <property type="component" value="Unassembled WGS sequence"/>
</dbReference>
<evidence type="ECO:0000256" key="3">
    <source>
        <dbReference type="PIRSR" id="PIRSR617939-1"/>
    </source>
</evidence>
<accession>A0AAD5WTQ2</accession>
<dbReference type="PANTHER" id="PTHR12935:SF0">
    <property type="entry name" value="GAMMA-GLUTAMYLCYCLOTRANSFERASE"/>
    <property type="match status" value="1"/>
</dbReference>
<reference evidence="6" key="1">
    <citation type="submission" date="2022-07" db="EMBL/GenBank/DDBJ databases">
        <title>Draft genome sequence of Zalerion maritima ATCC 34329, a (micro)plastics degrading marine fungus.</title>
        <authorList>
            <person name="Paco A."/>
            <person name="Goncalves M.F.M."/>
            <person name="Rocha-Santos T.A.P."/>
            <person name="Alves A."/>
        </authorList>
    </citation>
    <scope>NUCLEOTIDE SEQUENCE</scope>
    <source>
        <strain evidence="6">ATCC 34329</strain>
    </source>
</reference>
<comment type="caution">
    <text evidence="6">The sequence shown here is derived from an EMBL/GenBank/DDBJ whole genome shotgun (WGS) entry which is preliminary data.</text>
</comment>
<feature type="binding site" evidence="4">
    <location>
        <position position="144"/>
    </location>
    <ligand>
        <name>substrate</name>
    </ligand>
</feature>
<evidence type="ECO:0000313" key="6">
    <source>
        <dbReference type="EMBL" id="KAJ2902515.1"/>
    </source>
</evidence>
<dbReference type="EC" id="4.3.2.9" evidence="1"/>
<keyword evidence="2" id="KW-0456">Lyase</keyword>
<protein>
    <recommendedName>
        <fullName evidence="1">gamma-glutamylcyclotransferase</fullName>
        <ecNumber evidence="1">4.3.2.9</ecNumber>
    </recommendedName>
</protein>
<dbReference type="AlphaFoldDB" id="A0AAD5WTQ2"/>
<dbReference type="InterPro" id="IPR017939">
    <property type="entry name" value="G-Glutamylcylcotransferase"/>
</dbReference>
<sequence length="244" mass="27135">MASAAGEWYFAYGANMAASVFVTRRKIQPLRNEAACIRSHALCYNVMGIPYVDPGQGSLRQLKPESDNSSTTTEPPTAAVHGVAYLLTPEDLRRVISSEGGGVAYNIAQLNATLLGDRSSVSVATLIGRRNVSPSQERLPSQRYMGLLIRGAAEQGLPEWYQAKLVAQPTFQPLPTRRYELGVALFVPFWTRMGVGVEKAVYRFQGADGHVPWWFVFVFDCLLSLMWGYHDFIHSWIFGRGDGW</sequence>
<dbReference type="EMBL" id="JAKWBI020000110">
    <property type="protein sequence ID" value="KAJ2902515.1"/>
    <property type="molecule type" value="Genomic_DNA"/>
</dbReference>
<evidence type="ECO:0000256" key="2">
    <source>
        <dbReference type="ARBA" id="ARBA00023239"/>
    </source>
</evidence>
<evidence type="ECO:0000256" key="1">
    <source>
        <dbReference type="ARBA" id="ARBA00012346"/>
    </source>
</evidence>
<feature type="region of interest" description="Disordered" evidence="5">
    <location>
        <begin position="57"/>
        <end position="76"/>
    </location>
</feature>
<organism evidence="6 7">
    <name type="scientific">Zalerion maritima</name>
    <dbReference type="NCBI Taxonomy" id="339359"/>
    <lineage>
        <taxon>Eukaryota</taxon>
        <taxon>Fungi</taxon>
        <taxon>Dikarya</taxon>
        <taxon>Ascomycota</taxon>
        <taxon>Pezizomycotina</taxon>
        <taxon>Sordariomycetes</taxon>
        <taxon>Lulworthiomycetidae</taxon>
        <taxon>Lulworthiales</taxon>
        <taxon>Lulworthiaceae</taxon>
        <taxon>Zalerion</taxon>
    </lineage>
</organism>
<evidence type="ECO:0000313" key="7">
    <source>
        <dbReference type="Proteomes" id="UP001201980"/>
    </source>
</evidence>
<name>A0AAD5WTQ2_9PEZI</name>